<dbReference type="Pfam" id="PF08241">
    <property type="entry name" value="Methyltransf_11"/>
    <property type="match status" value="1"/>
</dbReference>
<protein>
    <recommendedName>
        <fullName evidence="1">Methyltransferase type 11 domain-containing protein</fullName>
    </recommendedName>
</protein>
<dbReference type="PANTHER" id="PTHR43591">
    <property type="entry name" value="METHYLTRANSFERASE"/>
    <property type="match status" value="1"/>
</dbReference>
<reference evidence="3" key="1">
    <citation type="submission" date="2016-08" db="EMBL/GenBank/DDBJ databases">
        <authorList>
            <person name="Tokovenko B."/>
            <person name="Kalinowski J."/>
        </authorList>
    </citation>
    <scope>NUCLEOTIDE SEQUENCE [LARGE SCALE GENOMIC DNA]</scope>
    <source>
        <strain evidence="3">UTMC102</strain>
    </source>
</reference>
<keyword evidence="3" id="KW-1185">Reference proteome</keyword>
<comment type="caution">
    <text evidence="2">The sequence shown here is derived from an EMBL/GenBank/DDBJ whole genome shotgun (WGS) entry which is preliminary data.</text>
</comment>
<sequence>MRSTKQVHHGDMPGLFEGRAGRVYDLVARRLLRGVYARFAEDLADAAPHGGSVLDVGTGPGVLLAEVARRRPDLRLTGVDLSADMAALAERNLRPYGERARAGQGDVTALPFPDDAFDLVVSSFSMHHWDDVEAAVPEIARVLRPGGRLYVYDFRSAPFDTVVAAARARSLLEGAPARRLLIRTGVPLLPRYARHVMTASS</sequence>
<dbReference type="CDD" id="cd02440">
    <property type="entry name" value="AdoMet_MTases"/>
    <property type="match status" value="1"/>
</dbReference>
<evidence type="ECO:0000313" key="2">
    <source>
        <dbReference type="EMBL" id="OOC55772.1"/>
    </source>
</evidence>
<dbReference type="SUPFAM" id="SSF53335">
    <property type="entry name" value="S-adenosyl-L-methionine-dependent methyltransferases"/>
    <property type="match status" value="1"/>
</dbReference>
<dbReference type="InterPro" id="IPR013216">
    <property type="entry name" value="Methyltransf_11"/>
</dbReference>
<dbReference type="GO" id="GO:0008757">
    <property type="term" value="F:S-adenosylmethionine-dependent methyltransferase activity"/>
    <property type="evidence" value="ECO:0007669"/>
    <property type="project" value="InterPro"/>
</dbReference>
<name>A0A1V3C562_9ACTN</name>
<accession>A0A1V3C562</accession>
<dbReference type="InterPro" id="IPR029063">
    <property type="entry name" value="SAM-dependent_MTases_sf"/>
</dbReference>
<dbReference type="AlphaFoldDB" id="A0A1V3C562"/>
<evidence type="ECO:0000313" key="3">
    <source>
        <dbReference type="Proteomes" id="UP000189004"/>
    </source>
</evidence>
<gene>
    <name evidence="2" type="ORF">NOSIN_19675</name>
</gene>
<dbReference type="RefSeq" id="WP_077692206.1">
    <property type="nucleotide sequence ID" value="NZ_MCOK01000001.1"/>
</dbReference>
<proteinExistence type="predicted"/>
<organism evidence="2 3">
    <name type="scientific">Nocardiopsis sinuspersici</name>
    <dbReference type="NCBI Taxonomy" id="501010"/>
    <lineage>
        <taxon>Bacteria</taxon>
        <taxon>Bacillati</taxon>
        <taxon>Actinomycetota</taxon>
        <taxon>Actinomycetes</taxon>
        <taxon>Streptosporangiales</taxon>
        <taxon>Nocardiopsidaceae</taxon>
        <taxon>Nocardiopsis</taxon>
    </lineage>
</organism>
<dbReference type="Proteomes" id="UP000189004">
    <property type="component" value="Unassembled WGS sequence"/>
</dbReference>
<dbReference type="EMBL" id="MCOK01000001">
    <property type="protein sequence ID" value="OOC55772.1"/>
    <property type="molecule type" value="Genomic_DNA"/>
</dbReference>
<evidence type="ECO:0000259" key="1">
    <source>
        <dbReference type="Pfam" id="PF08241"/>
    </source>
</evidence>
<dbReference type="Gene3D" id="3.40.50.150">
    <property type="entry name" value="Vaccinia Virus protein VP39"/>
    <property type="match status" value="1"/>
</dbReference>
<feature type="domain" description="Methyltransferase type 11" evidence="1">
    <location>
        <begin position="54"/>
        <end position="151"/>
    </location>
</feature>
<dbReference type="STRING" id="501010.NOSIN_19675"/>